<organism evidence="1">
    <name type="scientific">Leptolyngbya sp. NK1-12</name>
    <dbReference type="NCBI Taxonomy" id="2547451"/>
    <lineage>
        <taxon>Bacteria</taxon>
        <taxon>Bacillati</taxon>
        <taxon>Cyanobacteriota</taxon>
        <taxon>Cyanophyceae</taxon>
        <taxon>Leptolyngbyales</taxon>
        <taxon>Leptolyngbyaceae</taxon>
        <taxon>Leptolyngbya group</taxon>
        <taxon>Leptolyngbya</taxon>
    </lineage>
</organism>
<accession>A0AA97AK64</accession>
<dbReference type="EMBL" id="CP053586">
    <property type="protein sequence ID" value="WNZ23372.1"/>
    <property type="molecule type" value="Genomic_DNA"/>
</dbReference>
<gene>
    <name evidence="1" type="ORF">HJG54_11245</name>
</gene>
<dbReference type="AlphaFoldDB" id="A0AA97AK64"/>
<protein>
    <submittedName>
        <fullName evidence="1">Uncharacterized protein</fullName>
    </submittedName>
</protein>
<name>A0AA97AK64_9CYAN</name>
<dbReference type="RefSeq" id="WP_316435014.1">
    <property type="nucleotide sequence ID" value="NZ_CP053586.1"/>
</dbReference>
<evidence type="ECO:0000313" key="1">
    <source>
        <dbReference type="EMBL" id="WNZ23372.1"/>
    </source>
</evidence>
<proteinExistence type="predicted"/>
<reference evidence="1" key="1">
    <citation type="submission" date="2020-05" db="EMBL/GenBank/DDBJ databases">
        <authorList>
            <person name="Zhu T."/>
            <person name="Keshari N."/>
            <person name="Lu X."/>
        </authorList>
    </citation>
    <scope>NUCLEOTIDE SEQUENCE</scope>
    <source>
        <strain evidence="1">NK1-12</strain>
    </source>
</reference>
<sequence length="89" mass="10284">MTNPQNLEPRVERLEIDMTELKQLVSDLRSTVATLADIVATHEAQHEESMRLHEESRQRFERFVEQANQDRALMLQLIRAIAQGRNGGD</sequence>